<dbReference type="InterPro" id="IPR025392">
    <property type="entry name" value="DUF4124"/>
</dbReference>
<feature type="region of interest" description="Disordered" evidence="1">
    <location>
        <begin position="33"/>
        <end position="107"/>
    </location>
</feature>
<feature type="compositionally biased region" description="Polar residues" evidence="1">
    <location>
        <begin position="33"/>
        <end position="49"/>
    </location>
</feature>
<comment type="caution">
    <text evidence="4">The sequence shown here is derived from an EMBL/GenBank/DDBJ whole genome shotgun (WGS) entry which is preliminary data.</text>
</comment>
<gene>
    <name evidence="4" type="ORF">ACFONC_01520</name>
</gene>
<name>A0ABV7XGA8_9GAMM</name>
<keyword evidence="5" id="KW-1185">Reference proteome</keyword>
<sequence length="134" mass="14108">MPRHALPTLIGLSLLLATGAACAQDLYQWKDSNGVTHYSQTPPASGSYTERTESGRSPARPVETASTEPAESSQCATSRANIALLESESPVQQDTDGDGKPDKTLDDTERANQLNLARALLKANCPGDDAPAGK</sequence>
<organism evidence="4 5">
    <name type="scientific">Luteimonas soli</name>
    <dbReference type="NCBI Taxonomy" id="1648966"/>
    <lineage>
        <taxon>Bacteria</taxon>
        <taxon>Pseudomonadati</taxon>
        <taxon>Pseudomonadota</taxon>
        <taxon>Gammaproteobacteria</taxon>
        <taxon>Lysobacterales</taxon>
        <taxon>Lysobacteraceae</taxon>
        <taxon>Luteimonas</taxon>
    </lineage>
</organism>
<protein>
    <submittedName>
        <fullName evidence="4">DUF4124 domain-containing protein</fullName>
    </submittedName>
</protein>
<dbReference type="Pfam" id="PF13511">
    <property type="entry name" value="DUF4124"/>
    <property type="match status" value="1"/>
</dbReference>
<keyword evidence="2" id="KW-0732">Signal</keyword>
<feature type="domain" description="DUF4124" evidence="3">
    <location>
        <begin position="14"/>
        <end position="66"/>
    </location>
</feature>
<evidence type="ECO:0000256" key="1">
    <source>
        <dbReference type="SAM" id="MobiDB-lite"/>
    </source>
</evidence>
<dbReference type="EMBL" id="JBHRYA010000001">
    <property type="protein sequence ID" value="MFC3714836.1"/>
    <property type="molecule type" value="Genomic_DNA"/>
</dbReference>
<accession>A0ABV7XGA8</accession>
<feature type="compositionally biased region" description="Basic and acidic residues" evidence="1">
    <location>
        <begin position="97"/>
        <end position="107"/>
    </location>
</feature>
<feature type="signal peptide" evidence="2">
    <location>
        <begin position="1"/>
        <end position="23"/>
    </location>
</feature>
<feature type="compositionally biased region" description="Polar residues" evidence="1">
    <location>
        <begin position="64"/>
        <end position="80"/>
    </location>
</feature>
<evidence type="ECO:0000259" key="3">
    <source>
        <dbReference type="Pfam" id="PF13511"/>
    </source>
</evidence>
<evidence type="ECO:0000313" key="4">
    <source>
        <dbReference type="EMBL" id="MFC3714836.1"/>
    </source>
</evidence>
<proteinExistence type="predicted"/>
<dbReference type="RefSeq" id="WP_386741798.1">
    <property type="nucleotide sequence ID" value="NZ_JBHRYA010000001.1"/>
</dbReference>
<dbReference type="PROSITE" id="PS51257">
    <property type="entry name" value="PROKAR_LIPOPROTEIN"/>
    <property type="match status" value="1"/>
</dbReference>
<reference evidence="5" key="1">
    <citation type="journal article" date="2019" name="Int. J. Syst. Evol. Microbiol.">
        <title>The Global Catalogue of Microorganisms (GCM) 10K type strain sequencing project: providing services to taxonomists for standard genome sequencing and annotation.</title>
        <authorList>
            <consortium name="The Broad Institute Genomics Platform"/>
            <consortium name="The Broad Institute Genome Sequencing Center for Infectious Disease"/>
            <person name="Wu L."/>
            <person name="Ma J."/>
        </authorList>
    </citation>
    <scope>NUCLEOTIDE SEQUENCE [LARGE SCALE GENOMIC DNA]</scope>
    <source>
        <strain evidence="5">KCTC 42441</strain>
    </source>
</reference>
<feature type="chain" id="PRO_5046752229" evidence="2">
    <location>
        <begin position="24"/>
        <end position="134"/>
    </location>
</feature>
<evidence type="ECO:0000256" key="2">
    <source>
        <dbReference type="SAM" id="SignalP"/>
    </source>
</evidence>
<evidence type="ECO:0000313" key="5">
    <source>
        <dbReference type="Proteomes" id="UP001595705"/>
    </source>
</evidence>
<dbReference type="Proteomes" id="UP001595705">
    <property type="component" value="Unassembled WGS sequence"/>
</dbReference>